<dbReference type="EMBL" id="CP113264">
    <property type="protein sequence ID" value="WAE71533.1"/>
    <property type="molecule type" value="Genomic_DNA"/>
</dbReference>
<proteinExistence type="predicted"/>
<dbReference type="RefSeq" id="WP_267945336.1">
    <property type="nucleotide sequence ID" value="NZ_CP113264.1"/>
</dbReference>
<organism evidence="2 3">
    <name type="scientific">Streptomonospora nanhaiensis</name>
    <dbReference type="NCBI Taxonomy" id="1323731"/>
    <lineage>
        <taxon>Bacteria</taxon>
        <taxon>Bacillati</taxon>
        <taxon>Actinomycetota</taxon>
        <taxon>Actinomycetes</taxon>
        <taxon>Streptosporangiales</taxon>
        <taxon>Nocardiopsidaceae</taxon>
        <taxon>Streptomonospora</taxon>
    </lineage>
</organism>
<sequence>MVYVACLVVGLVMLVLGVQGGIRLLADHGEAGILHQVPGGFGVWLACYAAMAVLGLVLAGWGSGRARRSGRAR</sequence>
<evidence type="ECO:0000313" key="2">
    <source>
        <dbReference type="EMBL" id="WAE71533.1"/>
    </source>
</evidence>
<keyword evidence="1" id="KW-0472">Membrane</keyword>
<gene>
    <name evidence="2" type="ORF">OUQ99_20120</name>
</gene>
<protein>
    <recommendedName>
        <fullName evidence="4">Integral membrane protein</fullName>
    </recommendedName>
</protein>
<dbReference type="Proteomes" id="UP001156498">
    <property type="component" value="Chromosome"/>
</dbReference>
<name>A0ABY6YGY7_9ACTN</name>
<evidence type="ECO:0000313" key="3">
    <source>
        <dbReference type="Proteomes" id="UP001156498"/>
    </source>
</evidence>
<evidence type="ECO:0008006" key="4">
    <source>
        <dbReference type="Google" id="ProtNLM"/>
    </source>
</evidence>
<keyword evidence="1" id="KW-1133">Transmembrane helix</keyword>
<accession>A0ABY6YGY7</accession>
<reference evidence="2 3" key="1">
    <citation type="journal article" date="2013" name="Int. J. Syst. Evol. Microbiol.">
        <title>Description of Streptomonospora sediminis sp. nov. and Streptomonospora nanhaiensis sp. nov., and reclassification of Nocardiopsis arabia Hozzein &amp; Goodfellow 2008 as Streptomonospora arabica comb. nov. and emended description of the genus Streptomonospora.</title>
        <authorList>
            <person name="Zhang D.F."/>
            <person name="Pan H.Q."/>
            <person name="He J."/>
            <person name="Zhang X.M."/>
            <person name="Zhang Y.G."/>
            <person name="Klenk H.P."/>
            <person name="Hu J.C."/>
            <person name="Li W.J."/>
        </authorList>
    </citation>
    <scope>NUCLEOTIDE SEQUENCE [LARGE SCALE GENOMIC DNA]</scope>
    <source>
        <strain evidence="2 3">12A09</strain>
    </source>
</reference>
<keyword evidence="3" id="KW-1185">Reference proteome</keyword>
<keyword evidence="1" id="KW-0812">Transmembrane</keyword>
<feature type="transmembrane region" description="Helical" evidence="1">
    <location>
        <begin position="41"/>
        <end position="61"/>
    </location>
</feature>
<evidence type="ECO:0000256" key="1">
    <source>
        <dbReference type="SAM" id="Phobius"/>
    </source>
</evidence>